<dbReference type="OrthoDB" id="9796655at2"/>
<dbReference type="EMBL" id="CP016268">
    <property type="protein sequence ID" value="ANO51756.1"/>
    <property type="molecule type" value="Genomic_DNA"/>
</dbReference>
<dbReference type="AlphaFoldDB" id="A0A193LH16"/>
<evidence type="ECO:0000259" key="6">
    <source>
        <dbReference type="PROSITE" id="PS50043"/>
    </source>
</evidence>
<evidence type="ECO:0000256" key="2">
    <source>
        <dbReference type="ARBA" id="ARBA00023015"/>
    </source>
</evidence>
<dbReference type="GO" id="GO:0006355">
    <property type="term" value="P:regulation of DNA-templated transcription"/>
    <property type="evidence" value="ECO:0007669"/>
    <property type="project" value="InterPro"/>
</dbReference>
<protein>
    <recommendedName>
        <fullName evidence="10">DNA-binding response regulator</fullName>
    </recommendedName>
</protein>
<dbReference type="GO" id="GO:0003677">
    <property type="term" value="F:DNA binding"/>
    <property type="evidence" value="ECO:0007669"/>
    <property type="project" value="UniProtKB-KW"/>
</dbReference>
<keyword evidence="9" id="KW-1185">Reference proteome</keyword>
<proteinExistence type="predicted"/>
<keyword evidence="1 5" id="KW-0597">Phosphoprotein</keyword>
<evidence type="ECO:0000256" key="3">
    <source>
        <dbReference type="ARBA" id="ARBA00023125"/>
    </source>
</evidence>
<evidence type="ECO:0000256" key="5">
    <source>
        <dbReference type="PROSITE-ProRule" id="PRU00169"/>
    </source>
</evidence>
<feature type="domain" description="Response regulatory" evidence="7">
    <location>
        <begin position="5"/>
        <end position="121"/>
    </location>
</feature>
<feature type="domain" description="HTH luxR-type" evidence="6">
    <location>
        <begin position="141"/>
        <end position="206"/>
    </location>
</feature>
<keyword evidence="3" id="KW-0238">DNA-binding</keyword>
<dbReference type="SMART" id="SM00421">
    <property type="entry name" value="HTH_LUXR"/>
    <property type="match status" value="1"/>
</dbReference>
<evidence type="ECO:0000313" key="8">
    <source>
        <dbReference type="EMBL" id="ANO51756.1"/>
    </source>
</evidence>
<evidence type="ECO:0000256" key="4">
    <source>
        <dbReference type="ARBA" id="ARBA00023163"/>
    </source>
</evidence>
<name>A0A193LH16_9GAMM</name>
<dbReference type="PROSITE" id="PS50110">
    <property type="entry name" value="RESPONSE_REGULATORY"/>
    <property type="match status" value="1"/>
</dbReference>
<feature type="modified residue" description="4-aspartylphosphate" evidence="5">
    <location>
        <position position="56"/>
    </location>
</feature>
<dbReference type="PANTHER" id="PTHR43214">
    <property type="entry name" value="TWO-COMPONENT RESPONSE REGULATOR"/>
    <property type="match status" value="1"/>
</dbReference>
<dbReference type="Pfam" id="PF00196">
    <property type="entry name" value="GerE"/>
    <property type="match status" value="1"/>
</dbReference>
<dbReference type="SMART" id="SM00448">
    <property type="entry name" value="REC"/>
    <property type="match status" value="1"/>
</dbReference>
<accession>A0A193LH16</accession>
<evidence type="ECO:0000256" key="1">
    <source>
        <dbReference type="ARBA" id="ARBA00022553"/>
    </source>
</evidence>
<dbReference type="KEGG" id="woc:BA177_11590"/>
<dbReference type="InterPro" id="IPR039420">
    <property type="entry name" value="WalR-like"/>
</dbReference>
<dbReference type="CDD" id="cd06170">
    <property type="entry name" value="LuxR_C_like"/>
    <property type="match status" value="1"/>
</dbReference>
<gene>
    <name evidence="8" type="ORF">BA177_11590</name>
</gene>
<dbReference type="InterPro" id="IPR016032">
    <property type="entry name" value="Sig_transdc_resp-reg_C-effctor"/>
</dbReference>
<evidence type="ECO:0000259" key="7">
    <source>
        <dbReference type="PROSITE" id="PS50110"/>
    </source>
</evidence>
<dbReference type="InterPro" id="IPR001789">
    <property type="entry name" value="Sig_transdc_resp-reg_receiver"/>
</dbReference>
<dbReference type="Pfam" id="PF00072">
    <property type="entry name" value="Response_reg"/>
    <property type="match status" value="1"/>
</dbReference>
<dbReference type="STRING" id="1548547.BA177_11590"/>
<organism evidence="8 9">
    <name type="scientific">Woeseia oceani</name>
    <dbReference type="NCBI Taxonomy" id="1548547"/>
    <lineage>
        <taxon>Bacteria</taxon>
        <taxon>Pseudomonadati</taxon>
        <taxon>Pseudomonadota</taxon>
        <taxon>Gammaproteobacteria</taxon>
        <taxon>Woeseiales</taxon>
        <taxon>Woeseiaceae</taxon>
        <taxon>Woeseia</taxon>
    </lineage>
</organism>
<keyword evidence="4" id="KW-0804">Transcription</keyword>
<dbReference type="CDD" id="cd17535">
    <property type="entry name" value="REC_NarL-like"/>
    <property type="match status" value="1"/>
</dbReference>
<dbReference type="GO" id="GO:0000160">
    <property type="term" value="P:phosphorelay signal transduction system"/>
    <property type="evidence" value="ECO:0007669"/>
    <property type="project" value="InterPro"/>
</dbReference>
<dbReference type="Gene3D" id="3.40.50.2300">
    <property type="match status" value="1"/>
</dbReference>
<evidence type="ECO:0000313" key="9">
    <source>
        <dbReference type="Proteomes" id="UP000092695"/>
    </source>
</evidence>
<dbReference type="Proteomes" id="UP000092695">
    <property type="component" value="Chromosome"/>
</dbReference>
<evidence type="ECO:0008006" key="10">
    <source>
        <dbReference type="Google" id="ProtNLM"/>
    </source>
</evidence>
<dbReference type="InterPro" id="IPR011006">
    <property type="entry name" value="CheY-like_superfamily"/>
</dbReference>
<sequence length="211" mass="22874">MARTRLALIDDHQIVRDGLKALLQDLDHCEVIAEGGSGEEAIRLADNPDIQVFLMDIAMPGISGLDAAAHINKSRPDIKTIILSMHATGEYVRRALSCGAAGYMLKNMAPSELERAIRIVAAGGQYLSPALGDVMAESIDVSASLNLLSNRQREILRLLAEGMSTREIAELLSISAKTVETHRSQLMQKLDIFDVPGLVKYAIRQGLASID</sequence>
<dbReference type="PANTHER" id="PTHR43214:SF41">
    <property type="entry name" value="NITRATE_NITRITE RESPONSE REGULATOR PROTEIN NARP"/>
    <property type="match status" value="1"/>
</dbReference>
<dbReference type="PRINTS" id="PR00038">
    <property type="entry name" value="HTHLUXR"/>
</dbReference>
<dbReference type="InterPro" id="IPR000792">
    <property type="entry name" value="Tscrpt_reg_LuxR_C"/>
</dbReference>
<dbReference type="RefSeq" id="WP_068616383.1">
    <property type="nucleotide sequence ID" value="NZ_CP016268.1"/>
</dbReference>
<reference evidence="8 9" key="1">
    <citation type="submission" date="2016-06" db="EMBL/GenBank/DDBJ databases">
        <title>Complete genome sequence of a deep-branching marine Gamma Proteobacterium Woeseia oceani type strain XK5.</title>
        <authorList>
            <person name="Mu D."/>
            <person name="Du Z."/>
        </authorList>
    </citation>
    <scope>NUCLEOTIDE SEQUENCE [LARGE SCALE GENOMIC DNA]</scope>
    <source>
        <strain evidence="8 9">XK5</strain>
    </source>
</reference>
<dbReference type="SUPFAM" id="SSF46894">
    <property type="entry name" value="C-terminal effector domain of the bipartite response regulators"/>
    <property type="match status" value="1"/>
</dbReference>
<dbReference type="SUPFAM" id="SSF52172">
    <property type="entry name" value="CheY-like"/>
    <property type="match status" value="1"/>
</dbReference>
<keyword evidence="2" id="KW-0805">Transcription regulation</keyword>
<dbReference type="PROSITE" id="PS50043">
    <property type="entry name" value="HTH_LUXR_2"/>
    <property type="match status" value="1"/>
</dbReference>
<dbReference type="InterPro" id="IPR058245">
    <property type="entry name" value="NreC/VraR/RcsB-like_REC"/>
</dbReference>